<evidence type="ECO:0008006" key="3">
    <source>
        <dbReference type="Google" id="ProtNLM"/>
    </source>
</evidence>
<dbReference type="RefSeq" id="XP_060329888.1">
    <property type="nucleotide sequence ID" value="XM_060468557.1"/>
</dbReference>
<name>A0AA39N479_ARMTA</name>
<evidence type="ECO:0000313" key="2">
    <source>
        <dbReference type="Proteomes" id="UP001175211"/>
    </source>
</evidence>
<accession>A0AA39N479</accession>
<protein>
    <recommendedName>
        <fullName evidence="3">Heterokaryon incompatibility domain-containing protein</fullName>
    </recommendedName>
</protein>
<reference evidence="1" key="1">
    <citation type="submission" date="2023-06" db="EMBL/GenBank/DDBJ databases">
        <authorList>
            <consortium name="Lawrence Berkeley National Laboratory"/>
            <person name="Ahrendt S."/>
            <person name="Sahu N."/>
            <person name="Indic B."/>
            <person name="Wong-Bajracharya J."/>
            <person name="Merenyi Z."/>
            <person name="Ke H.-M."/>
            <person name="Monk M."/>
            <person name="Kocsube S."/>
            <person name="Drula E."/>
            <person name="Lipzen A."/>
            <person name="Balint B."/>
            <person name="Henrissat B."/>
            <person name="Andreopoulos B."/>
            <person name="Martin F.M."/>
            <person name="Harder C.B."/>
            <person name="Rigling D."/>
            <person name="Ford K.L."/>
            <person name="Foster G.D."/>
            <person name="Pangilinan J."/>
            <person name="Papanicolaou A."/>
            <person name="Barry K."/>
            <person name="LaButti K."/>
            <person name="Viragh M."/>
            <person name="Koriabine M."/>
            <person name="Yan M."/>
            <person name="Riley R."/>
            <person name="Champramary S."/>
            <person name="Plett K.L."/>
            <person name="Tsai I.J."/>
            <person name="Slot J."/>
            <person name="Sipos G."/>
            <person name="Plett J."/>
            <person name="Nagy L.G."/>
            <person name="Grigoriev I.V."/>
        </authorList>
    </citation>
    <scope>NUCLEOTIDE SEQUENCE</scope>
    <source>
        <strain evidence="1">CCBAS 213</strain>
    </source>
</reference>
<comment type="caution">
    <text evidence="1">The sequence shown here is derived from an EMBL/GenBank/DDBJ whole genome shotgun (WGS) entry which is preliminary data.</text>
</comment>
<dbReference type="GeneID" id="85352105"/>
<keyword evidence="2" id="KW-1185">Reference proteome</keyword>
<dbReference type="AlphaFoldDB" id="A0AA39N479"/>
<sequence length="439" mass="51366">MLVEKNILDGDVPPRRVWDLHANRVVPWWVARKCPWPISHAWVDDKDLKREMSPINGYQWPVPMPKDADLNLIRIEMLNFGAEYIWLDVLCLRQKGEGSDPRDNPSKEEWERRELLRREEWKVDLPTIGWVYHNAEKVVYYFSGLGLPLSFKPGDFENDRCWFNRGWTLQETRDNLLIAGEARKLSDDGFMTGHMQKLFEKKLASLRQMRREESIFRILSQMQKRKSTNPVDKVAGLVYLFYSQYIPIYDADQSEEDAWTELVSIAQDWFRADLFFLYPEPGNGKKFWHPSWEQVMTEVLPKSSLNKVLYNIKINRTKKGGDKYLGLRIDSCRVRGLVDEPSPEIPRCGKLDITSHLGRKHTFDVVANHAYPIPDGKYTLIGTAKHGSTMEGVIWVVGKEDGVRKKKFRKVSVLSMANKREEDKLWKLDVHRYTKTPLL</sequence>
<organism evidence="1 2">
    <name type="scientific">Armillaria tabescens</name>
    <name type="common">Ringless honey mushroom</name>
    <name type="synonym">Agaricus tabescens</name>
    <dbReference type="NCBI Taxonomy" id="1929756"/>
    <lineage>
        <taxon>Eukaryota</taxon>
        <taxon>Fungi</taxon>
        <taxon>Dikarya</taxon>
        <taxon>Basidiomycota</taxon>
        <taxon>Agaricomycotina</taxon>
        <taxon>Agaricomycetes</taxon>
        <taxon>Agaricomycetidae</taxon>
        <taxon>Agaricales</taxon>
        <taxon>Marasmiineae</taxon>
        <taxon>Physalacriaceae</taxon>
        <taxon>Desarmillaria</taxon>
    </lineage>
</organism>
<gene>
    <name evidence="1" type="ORF">EV420DRAFT_1309817</name>
</gene>
<evidence type="ECO:0000313" key="1">
    <source>
        <dbReference type="EMBL" id="KAK0457576.1"/>
    </source>
</evidence>
<dbReference type="Proteomes" id="UP001175211">
    <property type="component" value="Unassembled WGS sequence"/>
</dbReference>
<dbReference type="EMBL" id="JAUEPS010000021">
    <property type="protein sequence ID" value="KAK0457576.1"/>
    <property type="molecule type" value="Genomic_DNA"/>
</dbReference>
<proteinExistence type="predicted"/>